<dbReference type="Proteomes" id="UP001157418">
    <property type="component" value="Unassembled WGS sequence"/>
</dbReference>
<organism evidence="2 3">
    <name type="scientific">Lactuca virosa</name>
    <dbReference type="NCBI Taxonomy" id="75947"/>
    <lineage>
        <taxon>Eukaryota</taxon>
        <taxon>Viridiplantae</taxon>
        <taxon>Streptophyta</taxon>
        <taxon>Embryophyta</taxon>
        <taxon>Tracheophyta</taxon>
        <taxon>Spermatophyta</taxon>
        <taxon>Magnoliopsida</taxon>
        <taxon>eudicotyledons</taxon>
        <taxon>Gunneridae</taxon>
        <taxon>Pentapetalae</taxon>
        <taxon>asterids</taxon>
        <taxon>campanulids</taxon>
        <taxon>Asterales</taxon>
        <taxon>Asteraceae</taxon>
        <taxon>Cichorioideae</taxon>
        <taxon>Cichorieae</taxon>
        <taxon>Lactucinae</taxon>
        <taxon>Lactuca</taxon>
    </lineage>
</organism>
<name>A0AAU9MGZ1_9ASTR</name>
<protein>
    <submittedName>
        <fullName evidence="2">Uncharacterized protein</fullName>
    </submittedName>
</protein>
<evidence type="ECO:0000313" key="2">
    <source>
        <dbReference type="EMBL" id="CAH1424997.1"/>
    </source>
</evidence>
<gene>
    <name evidence="2" type="ORF">LVIROSA_LOCUS12166</name>
</gene>
<feature type="compositionally biased region" description="Acidic residues" evidence="1">
    <location>
        <begin position="32"/>
        <end position="62"/>
    </location>
</feature>
<comment type="caution">
    <text evidence="2">The sequence shown here is derived from an EMBL/GenBank/DDBJ whole genome shotgun (WGS) entry which is preliminary data.</text>
</comment>
<dbReference type="AlphaFoldDB" id="A0AAU9MGZ1"/>
<evidence type="ECO:0000313" key="3">
    <source>
        <dbReference type="Proteomes" id="UP001157418"/>
    </source>
</evidence>
<feature type="region of interest" description="Disordered" evidence="1">
    <location>
        <begin position="18"/>
        <end position="94"/>
    </location>
</feature>
<sequence>MLPVIPRDPYYLELPMAYNPIPPIEEGPMQQEEIEIKEDPEEDPEEDMEEDPEEDMDEEDNYEVIVITESESSATSPSTPIHTFTTTPSRCPRKTAKISIPDRRPTTLRQSKRLSYTQKRVDQLAWESNKMNK</sequence>
<reference evidence="2 3" key="1">
    <citation type="submission" date="2022-01" db="EMBL/GenBank/DDBJ databases">
        <authorList>
            <person name="Xiong W."/>
            <person name="Schranz E."/>
        </authorList>
    </citation>
    <scope>NUCLEOTIDE SEQUENCE [LARGE SCALE GENOMIC DNA]</scope>
</reference>
<accession>A0AAU9MGZ1</accession>
<keyword evidence="3" id="KW-1185">Reference proteome</keyword>
<evidence type="ECO:0000256" key="1">
    <source>
        <dbReference type="SAM" id="MobiDB-lite"/>
    </source>
</evidence>
<dbReference type="EMBL" id="CAKMRJ010002112">
    <property type="protein sequence ID" value="CAH1424997.1"/>
    <property type="molecule type" value="Genomic_DNA"/>
</dbReference>
<proteinExistence type="predicted"/>
<feature type="compositionally biased region" description="Low complexity" evidence="1">
    <location>
        <begin position="68"/>
        <end position="80"/>
    </location>
</feature>